<reference evidence="3" key="3">
    <citation type="submission" date="2025-08" db="UniProtKB">
        <authorList>
            <consortium name="RefSeq"/>
        </authorList>
    </citation>
    <scope>IDENTIFICATION</scope>
    <source>
        <strain evidence="3">NI907</strain>
    </source>
</reference>
<evidence type="ECO:0000256" key="1">
    <source>
        <dbReference type="SAM" id="SignalP"/>
    </source>
</evidence>
<keyword evidence="2" id="KW-1185">Reference proteome</keyword>
<name>A0A6P8AN39_PYRGI</name>
<gene>
    <name evidence="3" type="ORF">PgNI_11607</name>
</gene>
<dbReference type="AlphaFoldDB" id="A0A6P8AN39"/>
<evidence type="ECO:0000313" key="3">
    <source>
        <dbReference type="RefSeq" id="XP_030976307.1"/>
    </source>
</evidence>
<evidence type="ECO:0000313" key="2">
    <source>
        <dbReference type="Proteomes" id="UP000515153"/>
    </source>
</evidence>
<protein>
    <submittedName>
        <fullName evidence="3">Uncharacterized protein</fullName>
    </submittedName>
</protein>
<accession>A0A6P8AN39</accession>
<organism evidence="2 3">
    <name type="scientific">Pyricularia grisea</name>
    <name type="common">Crabgrass-specific blast fungus</name>
    <name type="synonym">Magnaporthe grisea</name>
    <dbReference type="NCBI Taxonomy" id="148305"/>
    <lineage>
        <taxon>Eukaryota</taxon>
        <taxon>Fungi</taxon>
        <taxon>Dikarya</taxon>
        <taxon>Ascomycota</taxon>
        <taxon>Pezizomycotina</taxon>
        <taxon>Sordariomycetes</taxon>
        <taxon>Sordariomycetidae</taxon>
        <taxon>Magnaporthales</taxon>
        <taxon>Pyriculariaceae</taxon>
        <taxon>Pyricularia</taxon>
    </lineage>
</organism>
<proteinExistence type="predicted"/>
<keyword evidence="1" id="KW-0732">Signal</keyword>
<feature type="signal peptide" evidence="1">
    <location>
        <begin position="1"/>
        <end position="22"/>
    </location>
</feature>
<dbReference type="RefSeq" id="XP_030976307.1">
    <property type="nucleotide sequence ID" value="XM_031131573.1"/>
</dbReference>
<dbReference type="Proteomes" id="UP000515153">
    <property type="component" value="Chromosome V"/>
</dbReference>
<reference evidence="2 3" key="1">
    <citation type="journal article" date="2019" name="Mol. Biol. Evol.">
        <title>Blast fungal genomes show frequent chromosomal changes, gene gains and losses, and effector gene turnover.</title>
        <authorList>
            <person name="Gomez Luciano L.B."/>
            <person name="Jason Tsai I."/>
            <person name="Chuma I."/>
            <person name="Tosa Y."/>
            <person name="Chen Y.H."/>
            <person name="Li J.Y."/>
            <person name="Li M.Y."/>
            <person name="Jade Lu M.Y."/>
            <person name="Nakayashiki H."/>
            <person name="Li W.H."/>
        </authorList>
    </citation>
    <scope>NUCLEOTIDE SEQUENCE [LARGE SCALE GENOMIC DNA]</scope>
    <source>
        <strain evidence="2 3">NI907</strain>
    </source>
</reference>
<sequence>MFRNSIISGSLLLLSLLGSVQAAIVSIGTDVDFKFLKDHGGLTPKAAAEMTNKHIDTDTDSALIEFYARQHPHETKYVYLFQVEDPIFVAAWMGYLAKKHAAQTQGTEPPAGYTADQLANIAHLPIRSLQGYWKVQDGKATYNWNDDSFRVQKDHQLKALLDGAHTKTS</sequence>
<dbReference type="KEGG" id="pgri:PgNI_11607"/>
<feature type="chain" id="PRO_5027881221" evidence="1">
    <location>
        <begin position="23"/>
        <end position="169"/>
    </location>
</feature>
<reference evidence="3" key="2">
    <citation type="submission" date="2019-10" db="EMBL/GenBank/DDBJ databases">
        <authorList>
            <consortium name="NCBI Genome Project"/>
        </authorList>
    </citation>
    <scope>NUCLEOTIDE SEQUENCE</scope>
    <source>
        <strain evidence="3">NI907</strain>
    </source>
</reference>
<dbReference type="GeneID" id="41966478"/>